<feature type="non-terminal residue" evidence="5">
    <location>
        <position position="126"/>
    </location>
</feature>
<dbReference type="Proteomes" id="UP000282196">
    <property type="component" value="Unassembled WGS sequence"/>
</dbReference>
<dbReference type="SUPFAM" id="SSF47413">
    <property type="entry name" value="lambda repressor-like DNA-binding domains"/>
    <property type="match status" value="1"/>
</dbReference>
<keyword evidence="1" id="KW-0805">Transcription regulation</keyword>
<dbReference type="InterPro" id="IPR000843">
    <property type="entry name" value="HTH_LacI"/>
</dbReference>
<organism evidence="5 6">
    <name type="scientific">Candidatus Termititenax dinenymphae</name>
    <dbReference type="NCBI Taxonomy" id="2218523"/>
    <lineage>
        <taxon>Bacteria</taxon>
        <taxon>Bacillati</taxon>
        <taxon>Candidatus Margulisiibacteriota</taxon>
        <taxon>Candidatus Termititenacia</taxon>
        <taxon>Candidatus Termititenacales</taxon>
        <taxon>Candidatus Termititenacaceae</taxon>
        <taxon>Candidatus Termititenax</taxon>
    </lineage>
</organism>
<gene>
    <name evidence="5" type="ORF">RDn1_344</name>
</gene>
<evidence type="ECO:0000313" key="5">
    <source>
        <dbReference type="EMBL" id="GBR77685.1"/>
    </source>
</evidence>
<keyword evidence="2" id="KW-0238">DNA-binding</keyword>
<dbReference type="GO" id="GO:0003700">
    <property type="term" value="F:DNA-binding transcription factor activity"/>
    <property type="evidence" value="ECO:0007669"/>
    <property type="project" value="TreeGrafter"/>
</dbReference>
<dbReference type="CDD" id="cd01392">
    <property type="entry name" value="HTH_LacI"/>
    <property type="match status" value="1"/>
</dbReference>
<dbReference type="PANTHER" id="PTHR30146">
    <property type="entry name" value="LACI-RELATED TRANSCRIPTIONAL REPRESSOR"/>
    <property type="match status" value="1"/>
</dbReference>
<protein>
    <submittedName>
        <fullName evidence="5">Transcriptional regulators LacI family</fullName>
    </submittedName>
</protein>
<dbReference type="GO" id="GO:0000976">
    <property type="term" value="F:transcription cis-regulatory region binding"/>
    <property type="evidence" value="ECO:0007669"/>
    <property type="project" value="TreeGrafter"/>
</dbReference>
<proteinExistence type="predicted"/>
<evidence type="ECO:0000256" key="1">
    <source>
        <dbReference type="ARBA" id="ARBA00023015"/>
    </source>
</evidence>
<dbReference type="SMART" id="SM00354">
    <property type="entry name" value="HTH_LACI"/>
    <property type="match status" value="1"/>
</dbReference>
<keyword evidence="3" id="KW-0804">Transcription</keyword>
<dbReference type="Pfam" id="PF00356">
    <property type="entry name" value="LacI"/>
    <property type="match status" value="1"/>
</dbReference>
<accession>A0A388TNG9</accession>
<evidence type="ECO:0000313" key="6">
    <source>
        <dbReference type="Proteomes" id="UP000282196"/>
    </source>
</evidence>
<evidence type="ECO:0000256" key="2">
    <source>
        <dbReference type="ARBA" id="ARBA00023125"/>
    </source>
</evidence>
<dbReference type="Gene3D" id="1.10.260.40">
    <property type="entry name" value="lambda repressor-like DNA-binding domains"/>
    <property type="match status" value="1"/>
</dbReference>
<dbReference type="InterPro" id="IPR010982">
    <property type="entry name" value="Lambda_DNA-bd_dom_sf"/>
</dbReference>
<sequence>MSKKVTLQDIAVDCSVSIAAVSAAFRRPEQISKALRAQILQSAQRLGYAKTPEIKNIGLVFENFRNHFLGEFYNEVIFGVLERASELNIRVQILNSLKADYQEICELSGYLIIGHDSAVHIADAEK</sequence>
<evidence type="ECO:0000259" key="4">
    <source>
        <dbReference type="SMART" id="SM00354"/>
    </source>
</evidence>
<name>A0A388TNG9_9BACT</name>
<keyword evidence="6" id="KW-1185">Reference proteome</keyword>
<comment type="caution">
    <text evidence="5">The sequence shown here is derived from an EMBL/GenBank/DDBJ whole genome shotgun (WGS) entry which is preliminary data.</text>
</comment>
<dbReference type="EMBL" id="BGZP01000025">
    <property type="protein sequence ID" value="GBR77685.1"/>
    <property type="molecule type" value="Genomic_DNA"/>
</dbReference>
<feature type="domain" description="HTH lacI-type" evidence="4">
    <location>
        <begin position="4"/>
        <end position="66"/>
    </location>
</feature>
<dbReference type="PANTHER" id="PTHR30146:SF138">
    <property type="entry name" value="TRANSCRIPTIONAL REGULATORY PROTEIN"/>
    <property type="match status" value="1"/>
</dbReference>
<evidence type="ECO:0000256" key="3">
    <source>
        <dbReference type="ARBA" id="ARBA00023163"/>
    </source>
</evidence>
<reference evidence="5 6" key="1">
    <citation type="journal article" date="2019" name="ISME J.">
        <title>Genome analyses of uncultured TG2/ZB3 bacteria in 'Margulisbacteria' specifically attached to ectosymbiotic spirochetes of protists in the termite gut.</title>
        <authorList>
            <person name="Utami Y.D."/>
            <person name="Kuwahara H."/>
            <person name="Igai K."/>
            <person name="Murakami T."/>
            <person name="Sugaya K."/>
            <person name="Morikawa T."/>
            <person name="Nagura Y."/>
            <person name="Yuki M."/>
            <person name="Deevong P."/>
            <person name="Inoue T."/>
            <person name="Kihara K."/>
            <person name="Lo N."/>
            <person name="Yamada A."/>
            <person name="Ohkuma M."/>
            <person name="Hongoh Y."/>
        </authorList>
    </citation>
    <scope>NUCLEOTIDE SEQUENCE [LARGE SCALE GENOMIC DNA]</scope>
    <source>
        <strain evidence="5">RsDinE6-01</strain>
    </source>
</reference>
<dbReference type="AlphaFoldDB" id="A0A388TNG9"/>